<evidence type="ECO:0000313" key="2">
    <source>
        <dbReference type="Proteomes" id="UP000007151"/>
    </source>
</evidence>
<name>A0A212EQX3_DANPL</name>
<keyword evidence="2" id="KW-1185">Reference proteome</keyword>
<dbReference type="AlphaFoldDB" id="A0A212EQX3"/>
<proteinExistence type="predicted"/>
<sequence>VSIAVEADLNVTEDQLQLFITGDADSVKSYFLKLLVEYIIRCYAPTVDPLLKPKFVKVASLTGVTARQIFGRHFWKDTAAQRNTEGYK</sequence>
<reference evidence="1 2" key="1">
    <citation type="journal article" date="2011" name="Cell">
        <title>The monarch butterfly genome yields insights into long-distance migration.</title>
        <authorList>
            <person name="Zhan S."/>
            <person name="Merlin C."/>
            <person name="Boore J.L."/>
            <person name="Reppert S.M."/>
        </authorList>
    </citation>
    <scope>NUCLEOTIDE SEQUENCE [LARGE SCALE GENOMIC DNA]</scope>
    <source>
        <strain evidence="1">F-2</strain>
    </source>
</reference>
<protein>
    <submittedName>
        <fullName evidence="1">Uncharacterized protein</fullName>
    </submittedName>
</protein>
<evidence type="ECO:0000313" key="1">
    <source>
        <dbReference type="EMBL" id="OWR43888.1"/>
    </source>
</evidence>
<comment type="caution">
    <text evidence="1">The sequence shown here is derived from an EMBL/GenBank/DDBJ whole genome shotgun (WGS) entry which is preliminary data.</text>
</comment>
<organism evidence="1 2">
    <name type="scientific">Danaus plexippus plexippus</name>
    <dbReference type="NCBI Taxonomy" id="278856"/>
    <lineage>
        <taxon>Eukaryota</taxon>
        <taxon>Metazoa</taxon>
        <taxon>Ecdysozoa</taxon>
        <taxon>Arthropoda</taxon>
        <taxon>Hexapoda</taxon>
        <taxon>Insecta</taxon>
        <taxon>Pterygota</taxon>
        <taxon>Neoptera</taxon>
        <taxon>Endopterygota</taxon>
        <taxon>Lepidoptera</taxon>
        <taxon>Glossata</taxon>
        <taxon>Ditrysia</taxon>
        <taxon>Papilionoidea</taxon>
        <taxon>Nymphalidae</taxon>
        <taxon>Danainae</taxon>
        <taxon>Danaini</taxon>
        <taxon>Danaina</taxon>
        <taxon>Danaus</taxon>
        <taxon>Danaus</taxon>
    </lineage>
</organism>
<dbReference type="EMBL" id="AGBW02013192">
    <property type="protein sequence ID" value="OWR43888.1"/>
    <property type="molecule type" value="Genomic_DNA"/>
</dbReference>
<dbReference type="KEGG" id="dpl:KGM_211374B"/>
<feature type="non-terminal residue" evidence="1">
    <location>
        <position position="1"/>
    </location>
</feature>
<accession>A0A212EQX3</accession>
<dbReference type="Proteomes" id="UP000007151">
    <property type="component" value="Unassembled WGS sequence"/>
</dbReference>
<dbReference type="InParanoid" id="A0A212EQX3"/>
<gene>
    <name evidence="1" type="ORF">KGM_211374B</name>
</gene>